<evidence type="ECO:0000313" key="3">
    <source>
        <dbReference type="Proteomes" id="UP000008385"/>
    </source>
</evidence>
<dbReference type="CDD" id="cd06588">
    <property type="entry name" value="PhnB_like"/>
    <property type="match status" value="1"/>
</dbReference>
<accession>F5XZ18</accession>
<name>F5XZ18_RAMTT</name>
<dbReference type="RefSeq" id="WP_013900239.1">
    <property type="nucleotide sequence ID" value="NC_015677.1"/>
</dbReference>
<dbReference type="PANTHER" id="PTHR33990:SF2">
    <property type="entry name" value="PHNB-LIKE DOMAIN-CONTAINING PROTEIN"/>
    <property type="match status" value="1"/>
</dbReference>
<dbReference type="Gene3D" id="3.10.180.10">
    <property type="entry name" value="2,3-Dihydroxybiphenyl 1,2-Dioxygenase, domain 1"/>
    <property type="match status" value="1"/>
</dbReference>
<dbReference type="AlphaFoldDB" id="F5XZ18"/>
<dbReference type="InterPro" id="IPR009725">
    <property type="entry name" value="3_dmu_93_MTrfase"/>
</dbReference>
<dbReference type="InterPro" id="IPR029068">
    <property type="entry name" value="Glyas_Bleomycin-R_OHBP_Dase"/>
</dbReference>
<sequence length="157" mass="17692">MPMTSPCLWFDRQAQQAAEFYVSVFPRSRIKTVTHYGPGGHMPEGTVLTVDFELDGRSYTALNGGTHFRFSPAVSLVIHCASQDEVDHYWQRLSADTECEQCGWLVDRYGLSWQVVPTVLMEMLQHPDGARRRRVTAALLAMKKLDVAGLQRAFDAS</sequence>
<dbReference type="OrthoDB" id="5293819at2"/>
<dbReference type="SUPFAM" id="SSF54593">
    <property type="entry name" value="Glyoxalase/Bleomycin resistance protein/Dihydroxybiphenyl dioxygenase"/>
    <property type="match status" value="1"/>
</dbReference>
<dbReference type="InterPro" id="IPR028973">
    <property type="entry name" value="PhnB-like"/>
</dbReference>
<dbReference type="PIRSF" id="PIRSF021700">
    <property type="entry name" value="3_dmu_93_MTrfase"/>
    <property type="match status" value="1"/>
</dbReference>
<dbReference type="HOGENOM" id="CLU_046006_22_1_4"/>
<reference evidence="2 3" key="2">
    <citation type="journal article" date="2011" name="PLoS ONE">
        <title>The Cyst-Dividing Bacterium Ramlibacter tataouinensis TTB310 Genome Reveals a Well-Stocked Toolbox for Adaptation to a Desert Environment.</title>
        <authorList>
            <person name="De Luca G."/>
            <person name="Barakat M."/>
            <person name="Ortet P."/>
            <person name="Fochesato S."/>
            <person name="Jourlin-Castelli C."/>
            <person name="Ansaldi M."/>
            <person name="Py B."/>
            <person name="Fichant G."/>
            <person name="Coutinho P.M."/>
            <person name="Voulhoux R."/>
            <person name="Bastien O."/>
            <person name="Marechal E."/>
            <person name="Henrissat B."/>
            <person name="Quentin Y."/>
            <person name="Noirot P."/>
            <person name="Filloux A."/>
            <person name="Mejean V."/>
            <person name="Dubow M.S."/>
            <person name="Barras F."/>
            <person name="Barbe V."/>
            <person name="Weissenbach J."/>
            <person name="Mihalcescu I."/>
            <person name="Vermeglio A."/>
            <person name="Achouak W."/>
            <person name="Heulin T."/>
        </authorList>
    </citation>
    <scope>NUCLEOTIDE SEQUENCE [LARGE SCALE GENOMIC DNA]</scope>
    <source>
        <strain evidence="3">ATCC BAA-407 / DSM 14655 / LMG 21543 / TTB310</strain>
    </source>
</reference>
<dbReference type="Pfam" id="PF06983">
    <property type="entry name" value="3-dmu-9_3-mt"/>
    <property type="match status" value="1"/>
</dbReference>
<dbReference type="STRING" id="365046.Rta_09210"/>
<dbReference type="KEGG" id="rta:Rta_09210"/>
<dbReference type="PANTHER" id="PTHR33990">
    <property type="entry name" value="PROTEIN YJDN-RELATED"/>
    <property type="match status" value="1"/>
</dbReference>
<dbReference type="EMBL" id="CP000245">
    <property type="protein sequence ID" value="AEG92006.1"/>
    <property type="molecule type" value="Genomic_DNA"/>
</dbReference>
<evidence type="ECO:0000259" key="1">
    <source>
        <dbReference type="Pfam" id="PF06983"/>
    </source>
</evidence>
<evidence type="ECO:0000313" key="2">
    <source>
        <dbReference type="EMBL" id="AEG92006.1"/>
    </source>
</evidence>
<keyword evidence="3" id="KW-1185">Reference proteome</keyword>
<dbReference type="eggNOG" id="COG3865">
    <property type="taxonomic scope" value="Bacteria"/>
</dbReference>
<reference evidence="3" key="1">
    <citation type="submission" date="2006-01" db="EMBL/GenBank/DDBJ databases">
        <title>Genome of the cyst-dividing bacterium Ramlibacter tataouinensis.</title>
        <authorList>
            <person name="Barakat M."/>
            <person name="Ortet P."/>
            <person name="De Luca G."/>
            <person name="Jourlin-Castelli C."/>
            <person name="Ansaldi M."/>
            <person name="Py B."/>
            <person name="Fichant G."/>
            <person name="Coutinho P."/>
            <person name="Voulhoux R."/>
            <person name="Bastien O."/>
            <person name="Roy S."/>
            <person name="Marechal E."/>
            <person name="Henrissat B."/>
            <person name="Quentin Y."/>
            <person name="Noirot P."/>
            <person name="Filloux A."/>
            <person name="Mejean V."/>
            <person name="DuBow M."/>
            <person name="Barras F."/>
            <person name="Heulin T."/>
        </authorList>
    </citation>
    <scope>NUCLEOTIDE SEQUENCE [LARGE SCALE GENOMIC DNA]</scope>
    <source>
        <strain evidence="3">ATCC BAA-407 / DSM 14655 / LMG 21543 / TTB310</strain>
    </source>
</reference>
<organism evidence="2 3">
    <name type="scientific">Ramlibacter tataouinensis (strain ATCC BAA-407 / DSM 14655 / LMG 21543 / TTB310)</name>
    <dbReference type="NCBI Taxonomy" id="365046"/>
    <lineage>
        <taxon>Bacteria</taxon>
        <taxon>Pseudomonadati</taxon>
        <taxon>Pseudomonadota</taxon>
        <taxon>Betaproteobacteria</taxon>
        <taxon>Burkholderiales</taxon>
        <taxon>Comamonadaceae</taxon>
        <taxon>Ramlibacter</taxon>
    </lineage>
</organism>
<protein>
    <recommendedName>
        <fullName evidence="1">PhnB-like domain-containing protein</fullName>
    </recommendedName>
</protein>
<proteinExistence type="predicted"/>
<feature type="domain" description="PhnB-like" evidence="1">
    <location>
        <begin position="5"/>
        <end position="116"/>
    </location>
</feature>
<dbReference type="Proteomes" id="UP000008385">
    <property type="component" value="Chromosome"/>
</dbReference>
<gene>
    <name evidence="2" type="ordered locus">Rta_09210</name>
</gene>